<reference evidence="2 3" key="1">
    <citation type="submission" date="2019-10" db="EMBL/GenBank/DDBJ databases">
        <title>Nonomuraea sp. nov., isolated from Phyllanthus amarus.</title>
        <authorList>
            <person name="Klykleung N."/>
            <person name="Tanasupawat S."/>
        </authorList>
    </citation>
    <scope>NUCLEOTIDE SEQUENCE [LARGE SCALE GENOMIC DNA]</scope>
    <source>
        <strain evidence="2 3">CR1-09</strain>
    </source>
</reference>
<evidence type="ECO:0000259" key="1">
    <source>
        <dbReference type="Pfam" id="PF04149"/>
    </source>
</evidence>
<dbReference type="AlphaFoldDB" id="A0A5N6BTA8"/>
<comment type="caution">
    <text evidence="2">The sequence shown here is derived from an EMBL/GenBank/DDBJ whole genome shotgun (WGS) entry which is preliminary data.</text>
</comment>
<proteinExistence type="predicted"/>
<dbReference type="EMBL" id="VDMA02000009">
    <property type="protein sequence ID" value="KAB8183698.1"/>
    <property type="molecule type" value="Genomic_DNA"/>
</dbReference>
<gene>
    <name evidence="2" type="ORF">FH610_018705</name>
</gene>
<feature type="domain" description="DUF397" evidence="1">
    <location>
        <begin position="13"/>
        <end position="63"/>
    </location>
</feature>
<name>A0A5N6BTA8_9ACTN</name>
<accession>A0A5N6BTA8</accession>
<protein>
    <submittedName>
        <fullName evidence="2">DUF397 domain-containing protein</fullName>
    </submittedName>
</protein>
<dbReference type="Pfam" id="PF04149">
    <property type="entry name" value="DUF397"/>
    <property type="match status" value="1"/>
</dbReference>
<dbReference type="RefSeq" id="WP_139575805.1">
    <property type="nucleotide sequence ID" value="NZ_VDMA02000009.1"/>
</dbReference>
<dbReference type="Proteomes" id="UP000313066">
    <property type="component" value="Unassembled WGS sequence"/>
</dbReference>
<evidence type="ECO:0000313" key="3">
    <source>
        <dbReference type="Proteomes" id="UP000313066"/>
    </source>
</evidence>
<dbReference type="InterPro" id="IPR007278">
    <property type="entry name" value="DUF397"/>
</dbReference>
<evidence type="ECO:0000313" key="2">
    <source>
        <dbReference type="EMBL" id="KAB8183698.1"/>
    </source>
</evidence>
<sequence length="71" mass="7665">MKPSDELPATEPEWRISSRCSGGNCVQFAEVNGGIAVRDSKNPGAGTLFYSPQEWRAFLTAAKAGAYDVTR</sequence>
<keyword evidence="3" id="KW-1185">Reference proteome</keyword>
<organism evidence="2 3">
    <name type="scientific">Microbispora catharanthi</name>
    <dbReference type="NCBI Taxonomy" id="1712871"/>
    <lineage>
        <taxon>Bacteria</taxon>
        <taxon>Bacillati</taxon>
        <taxon>Actinomycetota</taxon>
        <taxon>Actinomycetes</taxon>
        <taxon>Streptosporangiales</taxon>
        <taxon>Streptosporangiaceae</taxon>
        <taxon>Microbispora</taxon>
    </lineage>
</organism>